<organism evidence="4 5">
    <name type="scientific">Diacronema lutheri</name>
    <name type="common">Unicellular marine alga</name>
    <name type="synonym">Monochrysis lutheri</name>
    <dbReference type="NCBI Taxonomy" id="2081491"/>
    <lineage>
        <taxon>Eukaryota</taxon>
        <taxon>Haptista</taxon>
        <taxon>Haptophyta</taxon>
        <taxon>Pavlovophyceae</taxon>
        <taxon>Pavlovales</taxon>
        <taxon>Pavlovaceae</taxon>
        <taxon>Diacronema</taxon>
    </lineage>
</organism>
<reference evidence="4" key="1">
    <citation type="submission" date="2021-05" db="EMBL/GenBank/DDBJ databases">
        <title>The genome of the haptophyte Pavlova lutheri (Diacronema luteri, Pavlovales) - a model for lipid biosynthesis in eukaryotic algae.</title>
        <authorList>
            <person name="Hulatt C.J."/>
            <person name="Posewitz M.C."/>
        </authorList>
    </citation>
    <scope>NUCLEOTIDE SEQUENCE</scope>
    <source>
        <strain evidence="4">NIVA-4/92</strain>
    </source>
</reference>
<dbReference type="InterPro" id="IPR050560">
    <property type="entry name" value="MYB_TF"/>
</dbReference>
<feature type="domain" description="Myb-like" evidence="2">
    <location>
        <begin position="18"/>
        <end position="69"/>
    </location>
</feature>
<protein>
    <submittedName>
        <fullName evidence="4">Uncharacterized protein</fullName>
    </submittedName>
</protein>
<dbReference type="PANTHER" id="PTHR45614:SF241">
    <property type="entry name" value="MYB-LIKE DNA-BINDING PROTEIN"/>
    <property type="match status" value="1"/>
</dbReference>
<dbReference type="GO" id="GO:0000978">
    <property type="term" value="F:RNA polymerase II cis-regulatory region sequence-specific DNA binding"/>
    <property type="evidence" value="ECO:0007669"/>
    <property type="project" value="TreeGrafter"/>
</dbReference>
<dbReference type="EMBL" id="JAGTXO010000019">
    <property type="protein sequence ID" value="KAG8462718.1"/>
    <property type="molecule type" value="Genomic_DNA"/>
</dbReference>
<dbReference type="PROSITE" id="PS51294">
    <property type="entry name" value="HTH_MYB"/>
    <property type="match status" value="2"/>
</dbReference>
<proteinExistence type="predicted"/>
<dbReference type="OrthoDB" id="2143914at2759"/>
<gene>
    <name evidence="4" type="ORF">KFE25_004694</name>
</gene>
<keyword evidence="5" id="KW-1185">Reference proteome</keyword>
<dbReference type="SUPFAM" id="SSF46689">
    <property type="entry name" value="Homeodomain-like"/>
    <property type="match status" value="1"/>
</dbReference>
<dbReference type="GO" id="GO:0005634">
    <property type="term" value="C:nucleus"/>
    <property type="evidence" value="ECO:0007669"/>
    <property type="project" value="TreeGrafter"/>
</dbReference>
<feature type="domain" description="Myb-like" evidence="2">
    <location>
        <begin position="70"/>
        <end position="120"/>
    </location>
</feature>
<dbReference type="InterPro" id="IPR017930">
    <property type="entry name" value="Myb_dom"/>
</dbReference>
<feature type="domain" description="HTH myb-type" evidence="3">
    <location>
        <begin position="74"/>
        <end position="124"/>
    </location>
</feature>
<comment type="caution">
    <text evidence="4">The sequence shown here is derived from an EMBL/GenBank/DDBJ whole genome shotgun (WGS) entry which is preliminary data.</text>
</comment>
<accession>A0A8J5XEZ1</accession>
<evidence type="ECO:0000259" key="3">
    <source>
        <dbReference type="PROSITE" id="PS51294"/>
    </source>
</evidence>
<dbReference type="Gene3D" id="1.10.10.60">
    <property type="entry name" value="Homeodomain-like"/>
    <property type="match status" value="2"/>
</dbReference>
<dbReference type="SMART" id="SM00717">
    <property type="entry name" value="SANT"/>
    <property type="match status" value="2"/>
</dbReference>
<dbReference type="Proteomes" id="UP000751190">
    <property type="component" value="Unassembled WGS sequence"/>
</dbReference>
<evidence type="ECO:0000313" key="4">
    <source>
        <dbReference type="EMBL" id="KAG8462718.1"/>
    </source>
</evidence>
<name>A0A8J5XEZ1_DIALT</name>
<dbReference type="InterPro" id="IPR001005">
    <property type="entry name" value="SANT/Myb"/>
</dbReference>
<evidence type="ECO:0000313" key="5">
    <source>
        <dbReference type="Proteomes" id="UP000751190"/>
    </source>
</evidence>
<dbReference type="PROSITE" id="PS50090">
    <property type="entry name" value="MYB_LIKE"/>
    <property type="match status" value="2"/>
</dbReference>
<sequence length="511" mass="53054">MSTSKPLDTRQRRNLSAERPAGRQPWTPAEDALLIAAISEHGARKWTRIASALKGRRPSQCSDRWRTQLAPGLRKDEWSAEEDALIVAHAHSSATPWSLLSNLLPGRSRHAVKNRYNTLMRAGTSVDATRTATGSVASGEASAAAHEPAAELSAAHAFPPLTENELLALLNSPEEVRQCPSAPWSAGNTPSVALARAGLGAPMARPVAPIAAATVTPANASAQAIVWPALLPPALVESPTAASHGACRLDAAGMHNAASHGACRLDAAGMHNAASHGACRLDAAGMHNALGTAAYWRSLYAAGAELAAALVEPSCAQRAPLAHAGRPFQRLVRPDHVLAEPPFARTAPGAFQPAWALGCAAPGMLPSLTCERVLEAVRPHAPANAFAGSALSQPSRAPALSGESALGAARLPTAANTLVGGAWLPDVPCDFEWLQHELLPVAAPCGGDRLLYPRGSAAPAMVCGRVLATPGGQADWRALSLVHATPMLTAPTAFAGSEEHAPTRFLDIRLP</sequence>
<dbReference type="CDD" id="cd00167">
    <property type="entry name" value="SANT"/>
    <property type="match status" value="2"/>
</dbReference>
<dbReference type="PANTHER" id="PTHR45614">
    <property type="entry name" value="MYB PROTEIN-RELATED"/>
    <property type="match status" value="1"/>
</dbReference>
<feature type="domain" description="HTH myb-type" evidence="3">
    <location>
        <begin position="23"/>
        <end position="73"/>
    </location>
</feature>
<dbReference type="GO" id="GO:0000981">
    <property type="term" value="F:DNA-binding transcription factor activity, RNA polymerase II-specific"/>
    <property type="evidence" value="ECO:0007669"/>
    <property type="project" value="TreeGrafter"/>
</dbReference>
<evidence type="ECO:0000256" key="1">
    <source>
        <dbReference type="SAM" id="MobiDB-lite"/>
    </source>
</evidence>
<evidence type="ECO:0000259" key="2">
    <source>
        <dbReference type="PROSITE" id="PS50090"/>
    </source>
</evidence>
<dbReference type="Pfam" id="PF13921">
    <property type="entry name" value="Myb_DNA-bind_6"/>
    <property type="match status" value="1"/>
</dbReference>
<feature type="region of interest" description="Disordered" evidence="1">
    <location>
        <begin position="1"/>
        <end position="26"/>
    </location>
</feature>
<dbReference type="InterPro" id="IPR009057">
    <property type="entry name" value="Homeodomain-like_sf"/>
</dbReference>
<dbReference type="AlphaFoldDB" id="A0A8J5XEZ1"/>